<dbReference type="InterPro" id="IPR058548">
    <property type="entry name" value="MlaB-like_STAS"/>
</dbReference>
<dbReference type="SUPFAM" id="SSF52091">
    <property type="entry name" value="SpoIIaa-like"/>
    <property type="match status" value="1"/>
</dbReference>
<evidence type="ECO:0000259" key="1">
    <source>
        <dbReference type="PROSITE" id="PS50801"/>
    </source>
</evidence>
<dbReference type="OrthoDB" id="5955564at2"/>
<keyword evidence="3" id="KW-1185">Reference proteome</keyword>
<feature type="domain" description="STAS" evidence="1">
    <location>
        <begin position="21"/>
        <end position="104"/>
    </location>
</feature>
<evidence type="ECO:0000313" key="2">
    <source>
        <dbReference type="EMBL" id="RDS82564.1"/>
    </source>
</evidence>
<dbReference type="AlphaFoldDB" id="A0A370X2C7"/>
<evidence type="ECO:0000313" key="3">
    <source>
        <dbReference type="Proteomes" id="UP000255334"/>
    </source>
</evidence>
<proteinExistence type="predicted"/>
<dbReference type="Gene3D" id="3.30.750.24">
    <property type="entry name" value="STAS domain"/>
    <property type="match status" value="1"/>
</dbReference>
<dbReference type="InterPro" id="IPR002645">
    <property type="entry name" value="STAS_dom"/>
</dbReference>
<dbReference type="InterPro" id="IPR036513">
    <property type="entry name" value="STAS_dom_sf"/>
</dbReference>
<dbReference type="Proteomes" id="UP000255334">
    <property type="component" value="Unassembled WGS sequence"/>
</dbReference>
<gene>
    <name evidence="2" type="ORF">DWU99_14270</name>
</gene>
<dbReference type="RefSeq" id="WP_115478740.1">
    <property type="nucleotide sequence ID" value="NZ_QRBF01000005.1"/>
</dbReference>
<organism evidence="2 3">
    <name type="scientific">Dyella psychrodurans</name>
    <dbReference type="NCBI Taxonomy" id="1927960"/>
    <lineage>
        <taxon>Bacteria</taxon>
        <taxon>Pseudomonadati</taxon>
        <taxon>Pseudomonadota</taxon>
        <taxon>Gammaproteobacteria</taxon>
        <taxon>Lysobacterales</taxon>
        <taxon>Rhodanobacteraceae</taxon>
        <taxon>Dyella</taxon>
    </lineage>
</organism>
<reference evidence="2 3" key="1">
    <citation type="submission" date="2018-07" db="EMBL/GenBank/DDBJ databases">
        <title>Dyella monticola sp. nov. and Dyella psychrodurans sp. nov. isolated from monsoon evergreen broad-leaved forest soil of Dinghu Mountain, China.</title>
        <authorList>
            <person name="Gao Z."/>
            <person name="Qiu L."/>
        </authorList>
    </citation>
    <scope>NUCLEOTIDE SEQUENCE [LARGE SCALE GENOMIC DNA]</scope>
    <source>
        <strain evidence="2 3">4MSK11</strain>
    </source>
</reference>
<protein>
    <submittedName>
        <fullName evidence="2">STAS domain-containing protein</fullName>
    </submittedName>
</protein>
<dbReference type="CDD" id="cd07043">
    <property type="entry name" value="STAS_anti-anti-sigma_factors"/>
    <property type="match status" value="1"/>
</dbReference>
<comment type="caution">
    <text evidence="2">The sequence shown here is derived from an EMBL/GenBank/DDBJ whole genome shotgun (WGS) entry which is preliminary data.</text>
</comment>
<name>A0A370X2C7_9GAMM</name>
<dbReference type="Pfam" id="PF13466">
    <property type="entry name" value="STAS_2"/>
    <property type="match status" value="1"/>
</dbReference>
<dbReference type="PROSITE" id="PS50801">
    <property type="entry name" value="STAS"/>
    <property type="match status" value="1"/>
</dbReference>
<accession>A0A370X2C7</accession>
<sequence length="104" mass="10643">MSPNRSAKGDFQITSGTPDTVSVSGVLNFGNAAKAVVALKAAFEGGDRHVLDLSEVTGCDSAGLACVLAALSAADCRGRHVSTRHVPESMRSLAQVCGVESLLQ</sequence>
<dbReference type="EMBL" id="QRBF01000005">
    <property type="protein sequence ID" value="RDS82564.1"/>
    <property type="molecule type" value="Genomic_DNA"/>
</dbReference>